<gene>
    <name evidence="1" type="ORF">ACFQ35_19225</name>
</gene>
<organism evidence="1 2">
    <name type="scientific">Pseudochrobactrum kiredjianiae</name>
    <dbReference type="NCBI Taxonomy" id="386305"/>
    <lineage>
        <taxon>Bacteria</taxon>
        <taxon>Pseudomonadati</taxon>
        <taxon>Pseudomonadota</taxon>
        <taxon>Alphaproteobacteria</taxon>
        <taxon>Hyphomicrobiales</taxon>
        <taxon>Brucellaceae</taxon>
        <taxon>Pseudochrobactrum</taxon>
    </lineage>
</organism>
<evidence type="ECO:0000313" key="2">
    <source>
        <dbReference type="Proteomes" id="UP001597263"/>
    </source>
</evidence>
<evidence type="ECO:0008006" key="3">
    <source>
        <dbReference type="Google" id="ProtNLM"/>
    </source>
</evidence>
<evidence type="ECO:0000313" key="1">
    <source>
        <dbReference type="EMBL" id="MFD1229277.1"/>
    </source>
</evidence>
<comment type="caution">
    <text evidence="1">The sequence shown here is derived from an EMBL/GenBank/DDBJ whole genome shotgun (WGS) entry which is preliminary data.</text>
</comment>
<protein>
    <recommendedName>
        <fullName evidence="3">DUF1311 domain-containing protein</fullName>
    </recommendedName>
</protein>
<sequence length="250" mass="28771">MFLYVYFKALYSYIFRRKTTLLTTCLVTLGIPVHAQNMDTSRFCRAYEQELRSIDYQTSMTMRQAKRFQQLSQMQQQAKTDASRYGCTGRNFGNRPVSEECRYILSAQPRIETALRQIHMQAATPQQRRMRQAVYTDMRHADCRDPRSLEQLIKENRPLITSRKRNPQSYKKPKPVQQALVIETISKTETEFVPVKATASVGKSVFSIPAVPDMKHTKAAEISPPPISKAVDYVPDPNVRRVGPAYFPAQ</sequence>
<dbReference type="RefSeq" id="WP_289386986.1">
    <property type="nucleotide sequence ID" value="NZ_JAUCBM010000004.1"/>
</dbReference>
<dbReference type="EMBL" id="JBHTMA010000040">
    <property type="protein sequence ID" value="MFD1229277.1"/>
    <property type="molecule type" value="Genomic_DNA"/>
</dbReference>
<proteinExistence type="predicted"/>
<reference evidence="2" key="1">
    <citation type="journal article" date="2019" name="Int. J. Syst. Evol. Microbiol.">
        <title>The Global Catalogue of Microorganisms (GCM) 10K type strain sequencing project: providing services to taxonomists for standard genome sequencing and annotation.</title>
        <authorList>
            <consortium name="The Broad Institute Genomics Platform"/>
            <consortium name="The Broad Institute Genome Sequencing Center for Infectious Disease"/>
            <person name="Wu L."/>
            <person name="Ma J."/>
        </authorList>
    </citation>
    <scope>NUCLEOTIDE SEQUENCE [LARGE SCALE GENOMIC DNA]</scope>
    <source>
        <strain evidence="2">CCUG 49584</strain>
    </source>
</reference>
<name>A0ABW3V9E9_9HYPH</name>
<dbReference type="Proteomes" id="UP001597263">
    <property type="component" value="Unassembled WGS sequence"/>
</dbReference>
<accession>A0ABW3V9E9</accession>
<keyword evidence="2" id="KW-1185">Reference proteome</keyword>